<reference evidence="1 2" key="1">
    <citation type="submission" date="2016-10" db="EMBL/GenBank/DDBJ databases">
        <authorList>
            <person name="de Groot N.N."/>
        </authorList>
    </citation>
    <scope>NUCLEOTIDE SEQUENCE [LARGE SCALE GENOMIC DNA]</scope>
    <source>
        <strain evidence="1 2">DSM 19803</strain>
    </source>
</reference>
<dbReference type="InterPro" id="IPR012657">
    <property type="entry name" value="23S_rRNA-intervening_sequence"/>
</dbReference>
<name>A0A1G7Z0Z8_9FLAO</name>
<dbReference type="InterPro" id="IPR036583">
    <property type="entry name" value="23S_rRNA_IVS_sf"/>
</dbReference>
<evidence type="ECO:0000313" key="2">
    <source>
        <dbReference type="Proteomes" id="UP000199296"/>
    </source>
</evidence>
<dbReference type="NCBIfam" id="TIGR02436">
    <property type="entry name" value="four helix bundle protein"/>
    <property type="match status" value="1"/>
</dbReference>
<dbReference type="STRING" id="470826.SAMN04488027_11625"/>
<dbReference type="CDD" id="cd16377">
    <property type="entry name" value="23S_rRNA_IVP_like"/>
    <property type="match status" value="1"/>
</dbReference>
<keyword evidence="2" id="KW-1185">Reference proteome</keyword>
<dbReference type="PANTHER" id="PTHR38471">
    <property type="entry name" value="FOUR HELIX BUNDLE PROTEIN"/>
    <property type="match status" value="1"/>
</dbReference>
<gene>
    <name evidence="1" type="ORF">SAMN04488027_11625</name>
</gene>
<dbReference type="AlphaFoldDB" id="A0A1G7Z0Z8"/>
<evidence type="ECO:0000313" key="1">
    <source>
        <dbReference type="EMBL" id="SDH02324.1"/>
    </source>
</evidence>
<dbReference type="SUPFAM" id="SSF158446">
    <property type="entry name" value="IVS-encoded protein-like"/>
    <property type="match status" value="1"/>
</dbReference>
<accession>A0A1G7Z0Z8</accession>
<protein>
    <submittedName>
        <fullName evidence="1">Four helix bundle protein</fullName>
    </submittedName>
</protein>
<dbReference type="Gene3D" id="1.20.1440.60">
    <property type="entry name" value="23S rRNA-intervening sequence"/>
    <property type="match status" value="1"/>
</dbReference>
<dbReference type="Proteomes" id="UP000199296">
    <property type="component" value="Unassembled WGS sequence"/>
</dbReference>
<sequence length="81" mass="9242">MHDYKNLKVWEKAIELAKSVYEFSEHLPNNEKFGITSQIKRSAVSIVSNIAEGAGRNTDKQFVNFLNMSQGSSFELETQLF</sequence>
<proteinExistence type="predicted"/>
<dbReference type="EMBL" id="FNCW01000016">
    <property type="protein sequence ID" value="SDH02324.1"/>
    <property type="molecule type" value="Genomic_DNA"/>
</dbReference>
<dbReference type="Pfam" id="PF05635">
    <property type="entry name" value="23S_rRNA_IVP"/>
    <property type="match status" value="1"/>
</dbReference>
<dbReference type="PANTHER" id="PTHR38471:SF2">
    <property type="entry name" value="FOUR HELIX BUNDLE PROTEIN"/>
    <property type="match status" value="1"/>
</dbReference>
<dbReference type="RefSeq" id="WP_176752719.1">
    <property type="nucleotide sequence ID" value="NZ_FNCW01000016.1"/>
</dbReference>
<organism evidence="1 2">
    <name type="scientific">Psychroflexus sediminis</name>
    <dbReference type="NCBI Taxonomy" id="470826"/>
    <lineage>
        <taxon>Bacteria</taxon>
        <taxon>Pseudomonadati</taxon>
        <taxon>Bacteroidota</taxon>
        <taxon>Flavobacteriia</taxon>
        <taxon>Flavobacteriales</taxon>
        <taxon>Flavobacteriaceae</taxon>
        <taxon>Psychroflexus</taxon>
    </lineage>
</organism>